<evidence type="ECO:0000313" key="2">
    <source>
        <dbReference type="Proteomes" id="UP001580430"/>
    </source>
</evidence>
<dbReference type="InterPro" id="IPR029052">
    <property type="entry name" value="Metallo-depent_PP-like"/>
</dbReference>
<dbReference type="EMBL" id="JBHIRY010000001">
    <property type="protein sequence ID" value="MFB5759091.1"/>
    <property type="molecule type" value="Genomic_DNA"/>
</dbReference>
<organism evidence="1 2">
    <name type="scientific">Paenibacillus medicaginis</name>
    <dbReference type="NCBI Taxonomy" id="1470560"/>
    <lineage>
        <taxon>Bacteria</taxon>
        <taxon>Bacillati</taxon>
        <taxon>Bacillota</taxon>
        <taxon>Bacilli</taxon>
        <taxon>Bacillales</taxon>
        <taxon>Paenibacillaceae</taxon>
        <taxon>Paenibacillus</taxon>
    </lineage>
</organism>
<sequence>MPVAPDAKRKQDETVDSYLYRVGSNKDIYNLDWLEIRDLMNESTGNSYNESTWRKRFSSFRDGVEYAKKSFVSDNEVVKEIEDKTLEFQKERFKFQDQKREYTNIVRSQARFEHLKDEIHKSILELAKHKPLKFVPPSPTLSNTKANTLWSDWHVGSEIRNSLNTYSLVIFKERVKQLVSKVIETGRIHNVSELTIADLGDMISGAIHVSTRVQASEDVIRQLQIVAEVIAESVAELSGHFDKIKLITIIGNHSRLIPNKTEALHRENLEYLIPWYLESRLAAFSNVEIVKDTDGYYIDEVDGEKHVYVHGDLDHVASVARTLPQLLGFVPKYVFCGHIHHDTVKEYGRTKVISNGSLMGIDDYALTKRFYAEPMQKMHIFDGPRIKCTYDFELK</sequence>
<dbReference type="RefSeq" id="WP_375518343.1">
    <property type="nucleotide sequence ID" value="NZ_JBHIRY010000001.1"/>
</dbReference>
<proteinExistence type="predicted"/>
<dbReference type="SUPFAM" id="SSF56300">
    <property type="entry name" value="Metallo-dependent phosphatases"/>
    <property type="match status" value="1"/>
</dbReference>
<protein>
    <recommendedName>
        <fullName evidence="3">Calcineurin-like phosphoesterase domain-containing protein</fullName>
    </recommendedName>
</protein>
<name>A0ABV5BVB1_9BACL</name>
<evidence type="ECO:0008006" key="3">
    <source>
        <dbReference type="Google" id="ProtNLM"/>
    </source>
</evidence>
<evidence type="ECO:0000313" key="1">
    <source>
        <dbReference type="EMBL" id="MFB5759091.1"/>
    </source>
</evidence>
<reference evidence="1 2" key="1">
    <citation type="submission" date="2024-09" db="EMBL/GenBank/DDBJ databases">
        <title>Paenibacillus zeirhizospherea sp. nov., isolated from surface of the maize (Zea mays) roots in a horticulture field, Hungary.</title>
        <authorList>
            <person name="Marton D."/>
            <person name="Farkas M."/>
            <person name="Bedics A."/>
            <person name="Toth E."/>
            <person name="Tancsics A."/>
            <person name="Boka K."/>
            <person name="Marati G."/>
            <person name="Kriszt B."/>
            <person name="Cserhati M."/>
        </authorList>
    </citation>
    <scope>NUCLEOTIDE SEQUENCE [LARGE SCALE GENOMIC DNA]</scope>
    <source>
        <strain evidence="1 2">JCM 18446</strain>
    </source>
</reference>
<dbReference type="Gene3D" id="3.60.21.10">
    <property type="match status" value="1"/>
</dbReference>
<dbReference type="Proteomes" id="UP001580430">
    <property type="component" value="Unassembled WGS sequence"/>
</dbReference>
<keyword evidence="2" id="KW-1185">Reference proteome</keyword>
<gene>
    <name evidence="1" type="ORF">ACE5LO_01660</name>
</gene>
<comment type="caution">
    <text evidence="1">The sequence shown here is derived from an EMBL/GenBank/DDBJ whole genome shotgun (WGS) entry which is preliminary data.</text>
</comment>
<accession>A0ABV5BVB1</accession>